<accession>A0ACB9WDM3</accession>
<protein>
    <submittedName>
        <fullName evidence="1">Uncharacterized protein</fullName>
    </submittedName>
</protein>
<dbReference type="Proteomes" id="UP001057452">
    <property type="component" value="Chromosome 16"/>
</dbReference>
<evidence type="ECO:0000313" key="1">
    <source>
        <dbReference type="EMBL" id="KAI4811004.1"/>
    </source>
</evidence>
<evidence type="ECO:0000313" key="2">
    <source>
        <dbReference type="Proteomes" id="UP001057452"/>
    </source>
</evidence>
<keyword evidence="2" id="KW-1185">Reference proteome</keyword>
<gene>
    <name evidence="1" type="ORF">KUCAC02_013931</name>
</gene>
<comment type="caution">
    <text evidence="1">The sequence shown here is derived from an EMBL/GenBank/DDBJ whole genome shotgun (WGS) entry which is preliminary data.</text>
</comment>
<proteinExistence type="predicted"/>
<reference evidence="1" key="1">
    <citation type="submission" date="2022-05" db="EMBL/GenBank/DDBJ databases">
        <title>Chromosome-level genome of Chaenocephalus aceratus.</title>
        <authorList>
            <person name="Park H."/>
        </authorList>
    </citation>
    <scope>NUCLEOTIDE SEQUENCE</scope>
    <source>
        <strain evidence="1">KU_202001</strain>
    </source>
</reference>
<sequence>MFSAVVLVLVCLMQMKLVTTEGHRGTNVFYAVQMDRGIRAARALAEQHTLEFIQQAVFECLGTDSNNDTNDPWAFQNKSVSTR</sequence>
<organism evidence="1 2">
    <name type="scientific">Chaenocephalus aceratus</name>
    <name type="common">Blackfin icefish</name>
    <name type="synonym">Chaenichthys aceratus</name>
    <dbReference type="NCBI Taxonomy" id="36190"/>
    <lineage>
        <taxon>Eukaryota</taxon>
        <taxon>Metazoa</taxon>
        <taxon>Chordata</taxon>
        <taxon>Craniata</taxon>
        <taxon>Vertebrata</taxon>
        <taxon>Euteleostomi</taxon>
        <taxon>Actinopterygii</taxon>
        <taxon>Neopterygii</taxon>
        <taxon>Teleostei</taxon>
        <taxon>Neoteleostei</taxon>
        <taxon>Acanthomorphata</taxon>
        <taxon>Eupercaria</taxon>
        <taxon>Perciformes</taxon>
        <taxon>Notothenioidei</taxon>
        <taxon>Channichthyidae</taxon>
        <taxon>Chaenocephalus</taxon>
    </lineage>
</organism>
<dbReference type="EMBL" id="CM043800">
    <property type="protein sequence ID" value="KAI4811004.1"/>
    <property type="molecule type" value="Genomic_DNA"/>
</dbReference>
<name>A0ACB9WDM3_CHAAC</name>